<reference evidence="2 3" key="1">
    <citation type="submission" date="2022-09" db="EMBL/GenBank/DDBJ databases">
        <title>Enrichment on poylsaccharides allowed isolation of novel metabolic and taxonomic groups of Haloarchaea.</title>
        <authorList>
            <person name="Sorokin D.Y."/>
            <person name="Elcheninov A.G."/>
            <person name="Khizhniak T.V."/>
            <person name="Kolganova T.V."/>
            <person name="Kublanov I.V."/>
        </authorList>
    </citation>
    <scope>NUCLEOTIDE SEQUENCE [LARGE SCALE GENOMIC DNA]</scope>
    <source>
        <strain evidence="2 3">AArc-m2/3/4</strain>
    </source>
</reference>
<keyword evidence="3" id="KW-1185">Reference proteome</keyword>
<gene>
    <name evidence="2" type="ORF">OB955_05790</name>
</gene>
<dbReference type="EMBL" id="JAOPKB010000002">
    <property type="protein sequence ID" value="MCU4972245.1"/>
    <property type="molecule type" value="Genomic_DNA"/>
</dbReference>
<feature type="transmembrane region" description="Helical" evidence="1">
    <location>
        <begin position="62"/>
        <end position="83"/>
    </location>
</feature>
<evidence type="ECO:0000313" key="2">
    <source>
        <dbReference type="EMBL" id="MCU4972245.1"/>
    </source>
</evidence>
<protein>
    <submittedName>
        <fullName evidence="2">Uncharacterized protein</fullName>
    </submittedName>
</protein>
<sequence length="93" mass="10112">MASDSDDERSVSEARESRRGPITRALEGESVRRELGLEVGVWLVVVALAWIAALVFDGVTWRVSAGATATLLVGLLFWVVVGAESPSWRKKSQ</sequence>
<feature type="transmembrane region" description="Helical" evidence="1">
    <location>
        <begin position="35"/>
        <end position="56"/>
    </location>
</feature>
<keyword evidence="1" id="KW-0812">Transmembrane</keyword>
<proteinExistence type="predicted"/>
<keyword evidence="1" id="KW-1133">Transmembrane helix</keyword>
<keyword evidence="1" id="KW-0472">Membrane</keyword>
<evidence type="ECO:0000313" key="3">
    <source>
        <dbReference type="Proteomes" id="UP001320972"/>
    </source>
</evidence>
<dbReference type="RefSeq" id="WP_338007255.1">
    <property type="nucleotide sequence ID" value="NZ_JAOPKB010000002.1"/>
</dbReference>
<organism evidence="2 3">
    <name type="scientific">Natronoglomus mannanivorans</name>
    <dbReference type="NCBI Taxonomy" id="2979990"/>
    <lineage>
        <taxon>Archaea</taxon>
        <taxon>Methanobacteriati</taxon>
        <taxon>Methanobacteriota</taxon>
        <taxon>Stenosarchaea group</taxon>
        <taxon>Halobacteria</taxon>
        <taxon>Halobacteriales</taxon>
        <taxon>Natrialbaceae</taxon>
        <taxon>Natronoglomus</taxon>
    </lineage>
</organism>
<comment type="caution">
    <text evidence="2">The sequence shown here is derived from an EMBL/GenBank/DDBJ whole genome shotgun (WGS) entry which is preliminary data.</text>
</comment>
<evidence type="ECO:0000256" key="1">
    <source>
        <dbReference type="SAM" id="Phobius"/>
    </source>
</evidence>
<dbReference type="Proteomes" id="UP001320972">
    <property type="component" value="Unassembled WGS sequence"/>
</dbReference>
<accession>A0ABT2QBD7</accession>
<name>A0ABT2QBD7_9EURY</name>